<dbReference type="Proteomes" id="UP000244722">
    <property type="component" value="Unassembled WGS sequence"/>
</dbReference>
<dbReference type="STRING" id="42251.A0A2T6ZCI5"/>
<dbReference type="InterPro" id="IPR018803">
    <property type="entry name" value="Ish1/Msc1-like"/>
</dbReference>
<evidence type="ECO:0000313" key="3">
    <source>
        <dbReference type="Proteomes" id="UP000244722"/>
    </source>
</evidence>
<feature type="chain" id="PRO_5015426522" description="Stress response protein ish1" evidence="1">
    <location>
        <begin position="19"/>
        <end position="638"/>
    </location>
</feature>
<keyword evidence="3" id="KW-1185">Reference proteome</keyword>
<organism evidence="2 3">
    <name type="scientific">Tuber borchii</name>
    <name type="common">White truffle</name>
    <dbReference type="NCBI Taxonomy" id="42251"/>
    <lineage>
        <taxon>Eukaryota</taxon>
        <taxon>Fungi</taxon>
        <taxon>Dikarya</taxon>
        <taxon>Ascomycota</taxon>
        <taxon>Pezizomycotina</taxon>
        <taxon>Pezizomycetes</taxon>
        <taxon>Pezizales</taxon>
        <taxon>Tuberaceae</taxon>
        <taxon>Tuber</taxon>
    </lineage>
</organism>
<evidence type="ECO:0000256" key="1">
    <source>
        <dbReference type="SAM" id="SignalP"/>
    </source>
</evidence>
<reference evidence="2 3" key="1">
    <citation type="submission" date="2017-04" db="EMBL/GenBank/DDBJ databases">
        <title>Draft genome sequence of Tuber borchii Vittad., a whitish edible truffle.</title>
        <authorList>
            <consortium name="DOE Joint Genome Institute"/>
            <person name="Murat C."/>
            <person name="Kuo A."/>
            <person name="Barry K.W."/>
            <person name="Clum A."/>
            <person name="Dockter R.B."/>
            <person name="Fauchery L."/>
            <person name="Iotti M."/>
            <person name="Kohler A."/>
            <person name="Labutti K."/>
            <person name="Lindquist E.A."/>
            <person name="Lipzen A."/>
            <person name="Ohm R.A."/>
            <person name="Wang M."/>
            <person name="Grigoriev I.V."/>
            <person name="Zambonelli A."/>
            <person name="Martin F.M."/>
        </authorList>
    </citation>
    <scope>NUCLEOTIDE SEQUENCE [LARGE SCALE GENOMIC DNA]</scope>
    <source>
        <strain evidence="2 3">Tbo3840</strain>
    </source>
</reference>
<dbReference type="OrthoDB" id="2527403at2759"/>
<proteinExistence type="predicted"/>
<evidence type="ECO:0000313" key="2">
    <source>
        <dbReference type="EMBL" id="PUU73205.1"/>
    </source>
</evidence>
<evidence type="ECO:0008006" key="4">
    <source>
        <dbReference type="Google" id="ProtNLM"/>
    </source>
</evidence>
<protein>
    <recommendedName>
        <fullName evidence="4">Stress response protein ish1</fullName>
    </recommendedName>
</protein>
<gene>
    <name evidence="2" type="ORF">B9Z19DRAFT_1069187</name>
</gene>
<name>A0A2T6ZCI5_TUBBO</name>
<dbReference type="Pfam" id="PF10281">
    <property type="entry name" value="Ish1"/>
    <property type="match status" value="7"/>
</dbReference>
<dbReference type="PANTHER" id="PTHR47372:SF11">
    <property type="entry name" value="RE19971P"/>
    <property type="match status" value="1"/>
</dbReference>
<sequence>MKLLHIIVVAALASSVSASSWFGKSGESYYVPLYIRVVAKKAEELVAYNKWHKNELERWLSDHDIPYPTPADQKELEKIVKEHWQTKVVRPYQGWDSPQLQRYLSERGQELNQKGKEDKNWLIENVKKSWYETDSAAEESYNSVKDWIFDSWSQSQLERFLERHGIPNPKSHHRDALVSTAKDNYQNVANKLGESYAYPGNWVYESWSDSDLKKWLDEHGYPAPQPTTRDKLIAAVRKNSRLVSLKLAEAASSASQSAQNAKNTVVDSVFDSWSDSRLKEFLDKNSVKIPQGSKRNELLALARRNKAYYTGDTVSGSAASVYNYATSAGGQKVSEVTGATSDYAETAFDKVVESWSDSRLKAYLDSRGVPVPQNGKRDELLAKVRLHKHKAASGYGAWTFDTWTYDNLKSWLESQGEASSSASKASRDDLYSSAVSVYSRSAAAATAAAADAASSASFAGSNAASSASSAASDAVFGAESKAGSAGSAGASSISSAGLRAGEAATNAPGAAFASMTSALAQATATAKDASFDRWSDSDLKAYLDTYGIKAYQGSTRNELVAAARRNSHAFLHGSRDQGVTGRLQAALNWVTGGIGNLLGTGEKAAETVRGHIYEQAQTAYDATKEKLDTAHDRAKEEL</sequence>
<comment type="caution">
    <text evidence="2">The sequence shown here is derived from an EMBL/GenBank/DDBJ whole genome shotgun (WGS) entry which is preliminary data.</text>
</comment>
<accession>A0A2T6ZCI5</accession>
<dbReference type="EMBL" id="NESQ01000403">
    <property type="protein sequence ID" value="PUU73205.1"/>
    <property type="molecule type" value="Genomic_DNA"/>
</dbReference>
<dbReference type="AlphaFoldDB" id="A0A2T6ZCI5"/>
<dbReference type="PANTHER" id="PTHR47372">
    <property type="entry name" value="DAUER UP-REGULATED-RELATED"/>
    <property type="match status" value="1"/>
</dbReference>
<keyword evidence="1" id="KW-0732">Signal</keyword>
<feature type="signal peptide" evidence="1">
    <location>
        <begin position="1"/>
        <end position="18"/>
    </location>
</feature>